<organism evidence="1 2">
    <name type="scientific">Haloactinopolyspora alba</name>
    <dbReference type="NCBI Taxonomy" id="648780"/>
    <lineage>
        <taxon>Bacteria</taxon>
        <taxon>Bacillati</taxon>
        <taxon>Actinomycetota</taxon>
        <taxon>Actinomycetes</taxon>
        <taxon>Jiangellales</taxon>
        <taxon>Jiangellaceae</taxon>
        <taxon>Haloactinopolyspora</taxon>
    </lineage>
</organism>
<name>A0A2P8DF53_9ACTN</name>
<comment type="caution">
    <text evidence="1">The sequence shown here is derived from an EMBL/GenBank/DDBJ whole genome shotgun (WGS) entry which is preliminary data.</text>
</comment>
<keyword evidence="2" id="KW-1185">Reference proteome</keyword>
<dbReference type="AlphaFoldDB" id="A0A2P8DF53"/>
<dbReference type="EMBL" id="PYGE01000028">
    <property type="protein sequence ID" value="PSK95827.1"/>
    <property type="molecule type" value="Genomic_DNA"/>
</dbReference>
<sequence>MGVATAILRSVYPGRMVVIDHIVTAHPELDDDVWLLAWTAPDGRIICQACPDAPHE</sequence>
<evidence type="ECO:0000313" key="2">
    <source>
        <dbReference type="Proteomes" id="UP000243528"/>
    </source>
</evidence>
<proteinExistence type="predicted"/>
<protein>
    <submittedName>
        <fullName evidence="1">Uncharacterized protein</fullName>
    </submittedName>
</protein>
<gene>
    <name evidence="1" type="ORF">CLV30_12879</name>
</gene>
<evidence type="ECO:0000313" key="1">
    <source>
        <dbReference type="EMBL" id="PSK95827.1"/>
    </source>
</evidence>
<dbReference type="Proteomes" id="UP000243528">
    <property type="component" value="Unassembled WGS sequence"/>
</dbReference>
<accession>A0A2P8DF53</accession>
<reference evidence="1 2" key="1">
    <citation type="submission" date="2018-03" db="EMBL/GenBank/DDBJ databases">
        <title>Genomic Encyclopedia of Archaeal and Bacterial Type Strains, Phase II (KMG-II): from individual species to whole genera.</title>
        <authorList>
            <person name="Goeker M."/>
        </authorList>
    </citation>
    <scope>NUCLEOTIDE SEQUENCE [LARGE SCALE GENOMIC DNA]</scope>
    <source>
        <strain evidence="1 2">DSM 45211</strain>
    </source>
</reference>